<sequence>MDDQMNGMDQSAQDPTPQVPQGMPPEPPAPQQNFDPQTGQPVAQQPQQNFDPQTGQPVAQQPQQNFDPQTGQPVAQQPYSTGSWQAAQPGAPQGYAPQPQQYGYDPNAASPVMPQQPKKSKTGLIVGVALAALAVVAIFLVVTFVLPGGGGSPEQAVEAVVTERLDAFKNGDDDAIEEVSDIINDGWVQLTSGSTLEDCGTDSTEYARVMLDGFDYTIDGVDVSESSGTAEVSVTVTSRDVFEVIDNFEYMLEAYQSSDEYAYTTYEQDFERYGAMLIEAANNADLSSDNTFTLQFTEEDGEWELDEDSWDVEIDWLFNIVGSR</sequence>
<organism evidence="3 4">
    <name type="scientific">Enorma phocaeensis</name>
    <dbReference type="NCBI Taxonomy" id="1871019"/>
    <lineage>
        <taxon>Bacteria</taxon>
        <taxon>Bacillati</taxon>
        <taxon>Actinomycetota</taxon>
        <taxon>Coriobacteriia</taxon>
        <taxon>Coriobacteriales</taxon>
        <taxon>Coriobacteriaceae</taxon>
        <taxon>Enorma</taxon>
    </lineage>
</organism>
<feature type="compositionally biased region" description="Low complexity" evidence="1">
    <location>
        <begin position="31"/>
        <end position="64"/>
    </location>
</feature>
<proteinExistence type="predicted"/>
<reference evidence="3" key="2">
    <citation type="submission" date="2021-09" db="EMBL/GenBank/DDBJ databases">
        <authorList>
            <person name="Gilroy R."/>
        </authorList>
    </citation>
    <scope>NUCLEOTIDE SEQUENCE</scope>
    <source>
        <strain evidence="3">ChiHjej13B12-9602</strain>
    </source>
</reference>
<name>A0A921LSR2_9ACTN</name>
<comment type="caution">
    <text evidence="3">The sequence shown here is derived from an EMBL/GenBank/DDBJ whole genome shotgun (WGS) entry which is preliminary data.</text>
</comment>
<feature type="compositionally biased region" description="Polar residues" evidence="1">
    <location>
        <begin position="65"/>
        <end position="84"/>
    </location>
</feature>
<keyword evidence="2" id="KW-0472">Membrane</keyword>
<dbReference type="EMBL" id="DYUZ01000007">
    <property type="protein sequence ID" value="HJG36529.1"/>
    <property type="molecule type" value="Genomic_DNA"/>
</dbReference>
<feature type="region of interest" description="Disordered" evidence="1">
    <location>
        <begin position="1"/>
        <end position="118"/>
    </location>
</feature>
<reference evidence="3" key="1">
    <citation type="journal article" date="2021" name="PeerJ">
        <title>Extensive microbial diversity within the chicken gut microbiome revealed by metagenomics and culture.</title>
        <authorList>
            <person name="Gilroy R."/>
            <person name="Ravi A."/>
            <person name="Getino M."/>
            <person name="Pursley I."/>
            <person name="Horton D.L."/>
            <person name="Alikhan N.F."/>
            <person name="Baker D."/>
            <person name="Gharbi K."/>
            <person name="Hall N."/>
            <person name="Watson M."/>
            <person name="Adriaenssens E.M."/>
            <person name="Foster-Nyarko E."/>
            <person name="Jarju S."/>
            <person name="Secka A."/>
            <person name="Antonio M."/>
            <person name="Oren A."/>
            <person name="Chaudhuri R.R."/>
            <person name="La Ragione R."/>
            <person name="Hildebrand F."/>
            <person name="Pallen M.J."/>
        </authorList>
    </citation>
    <scope>NUCLEOTIDE SEQUENCE</scope>
    <source>
        <strain evidence="3">ChiHjej13B12-9602</strain>
    </source>
</reference>
<evidence type="ECO:0000313" key="4">
    <source>
        <dbReference type="Proteomes" id="UP000753256"/>
    </source>
</evidence>
<dbReference type="Proteomes" id="UP000753256">
    <property type="component" value="Unassembled WGS sequence"/>
</dbReference>
<gene>
    <name evidence="3" type="ORF">K8V70_01510</name>
</gene>
<protein>
    <submittedName>
        <fullName evidence="3">Uncharacterized protein</fullName>
    </submittedName>
</protein>
<dbReference type="AlphaFoldDB" id="A0A921LSR2"/>
<keyword evidence="2" id="KW-1133">Transmembrane helix</keyword>
<feature type="transmembrane region" description="Helical" evidence="2">
    <location>
        <begin position="123"/>
        <end position="146"/>
    </location>
</feature>
<feature type="compositionally biased region" description="Low complexity" evidence="1">
    <location>
        <begin position="85"/>
        <end position="104"/>
    </location>
</feature>
<accession>A0A921LSR2</accession>
<evidence type="ECO:0000313" key="3">
    <source>
        <dbReference type="EMBL" id="HJG36529.1"/>
    </source>
</evidence>
<evidence type="ECO:0000256" key="2">
    <source>
        <dbReference type="SAM" id="Phobius"/>
    </source>
</evidence>
<keyword evidence="2" id="KW-0812">Transmembrane</keyword>
<evidence type="ECO:0000256" key="1">
    <source>
        <dbReference type="SAM" id="MobiDB-lite"/>
    </source>
</evidence>
<dbReference type="RefSeq" id="WP_273188740.1">
    <property type="nucleotide sequence ID" value="NZ_DYUZ01000007.1"/>
</dbReference>